<name>A0A4Z2EXJ6_9TELE</name>
<evidence type="ECO:0000313" key="3">
    <source>
        <dbReference type="Proteomes" id="UP000314294"/>
    </source>
</evidence>
<dbReference type="EMBL" id="SRLO01002210">
    <property type="protein sequence ID" value="TNN33538.1"/>
    <property type="molecule type" value="Genomic_DNA"/>
</dbReference>
<keyword evidence="3" id="KW-1185">Reference proteome</keyword>
<feature type="region of interest" description="Disordered" evidence="1">
    <location>
        <begin position="51"/>
        <end position="87"/>
    </location>
</feature>
<comment type="caution">
    <text evidence="2">The sequence shown here is derived from an EMBL/GenBank/DDBJ whole genome shotgun (WGS) entry which is preliminary data.</text>
</comment>
<feature type="compositionally biased region" description="Basic and acidic residues" evidence="1">
    <location>
        <begin position="75"/>
        <end position="87"/>
    </location>
</feature>
<gene>
    <name evidence="2" type="ORF">EYF80_056298</name>
</gene>
<protein>
    <submittedName>
        <fullName evidence="2">Uncharacterized protein</fullName>
    </submittedName>
</protein>
<organism evidence="2 3">
    <name type="scientific">Liparis tanakae</name>
    <name type="common">Tanaka's snailfish</name>
    <dbReference type="NCBI Taxonomy" id="230148"/>
    <lineage>
        <taxon>Eukaryota</taxon>
        <taxon>Metazoa</taxon>
        <taxon>Chordata</taxon>
        <taxon>Craniata</taxon>
        <taxon>Vertebrata</taxon>
        <taxon>Euteleostomi</taxon>
        <taxon>Actinopterygii</taxon>
        <taxon>Neopterygii</taxon>
        <taxon>Teleostei</taxon>
        <taxon>Neoteleostei</taxon>
        <taxon>Acanthomorphata</taxon>
        <taxon>Eupercaria</taxon>
        <taxon>Perciformes</taxon>
        <taxon>Cottioidei</taxon>
        <taxon>Cottales</taxon>
        <taxon>Liparidae</taxon>
        <taxon>Liparis</taxon>
    </lineage>
</organism>
<accession>A0A4Z2EXJ6</accession>
<proteinExistence type="predicted"/>
<sequence length="87" mass="9303">MQSSSYGRQREASGAAGGSRSPYHILFVVLPPPRRPTASLITAHANLRLRQPDVAADSRDKSSLYQALSAGDRTLSPDEKTGPGKLN</sequence>
<dbReference type="Proteomes" id="UP000314294">
    <property type="component" value="Unassembled WGS sequence"/>
</dbReference>
<evidence type="ECO:0000256" key="1">
    <source>
        <dbReference type="SAM" id="MobiDB-lite"/>
    </source>
</evidence>
<evidence type="ECO:0000313" key="2">
    <source>
        <dbReference type="EMBL" id="TNN33538.1"/>
    </source>
</evidence>
<dbReference type="AlphaFoldDB" id="A0A4Z2EXJ6"/>
<reference evidence="2 3" key="1">
    <citation type="submission" date="2019-03" db="EMBL/GenBank/DDBJ databases">
        <title>First draft genome of Liparis tanakae, snailfish: a comprehensive survey of snailfish specific genes.</title>
        <authorList>
            <person name="Kim W."/>
            <person name="Song I."/>
            <person name="Jeong J.-H."/>
            <person name="Kim D."/>
            <person name="Kim S."/>
            <person name="Ryu S."/>
            <person name="Song J.Y."/>
            <person name="Lee S.K."/>
        </authorList>
    </citation>
    <scope>NUCLEOTIDE SEQUENCE [LARGE SCALE GENOMIC DNA]</scope>
    <source>
        <tissue evidence="2">Muscle</tissue>
    </source>
</reference>